<evidence type="ECO:0000256" key="5">
    <source>
        <dbReference type="ARBA" id="ARBA00041208"/>
    </source>
</evidence>
<feature type="region of interest" description="Disordered" evidence="8">
    <location>
        <begin position="548"/>
        <end position="578"/>
    </location>
</feature>
<keyword evidence="3" id="KW-0687">Ribonucleoprotein</keyword>
<feature type="compositionally biased region" description="Acidic residues" evidence="8">
    <location>
        <begin position="1557"/>
        <end position="1566"/>
    </location>
</feature>
<evidence type="ECO:0000256" key="3">
    <source>
        <dbReference type="ARBA" id="ARBA00023274"/>
    </source>
</evidence>
<feature type="region of interest" description="Disordered" evidence="8">
    <location>
        <begin position="651"/>
        <end position="728"/>
    </location>
</feature>
<feature type="region of interest" description="Disordered" evidence="8">
    <location>
        <begin position="800"/>
        <end position="829"/>
    </location>
</feature>
<evidence type="ECO:0000256" key="4">
    <source>
        <dbReference type="ARBA" id="ARBA00035198"/>
    </source>
</evidence>
<feature type="compositionally biased region" description="Polar residues" evidence="8">
    <location>
        <begin position="803"/>
        <end position="816"/>
    </location>
</feature>
<comment type="subunit">
    <text evidence="6">Component of the large ribosomal subunit. Mature ribosomes consist of a small (40S) and a large (60S) subunit. The 40S subunit contains about 33 different proteins and 1 molecule of RNA (18S). The 60S subunit contains about 49 different proteins and 3 molecules of RNA (28S, 5.8S and 5S).</text>
</comment>
<gene>
    <name evidence="9" type="ORF">MSPICULIGERA_LOCUS22869</name>
</gene>
<proteinExistence type="inferred from homology"/>
<dbReference type="Pfam" id="PF00252">
    <property type="entry name" value="Ribosomal_L16"/>
    <property type="match status" value="1"/>
</dbReference>
<evidence type="ECO:0000256" key="7">
    <source>
        <dbReference type="ARBA" id="ARBA00081317"/>
    </source>
</evidence>
<accession>A0AA36DEI1</accession>
<dbReference type="SUPFAM" id="SSF54686">
    <property type="entry name" value="Ribosomal protein L16p/L10e"/>
    <property type="match status" value="1"/>
</dbReference>
<dbReference type="InterPro" id="IPR016180">
    <property type="entry name" value="Ribosomal_uL16_dom"/>
</dbReference>
<feature type="compositionally biased region" description="Acidic residues" evidence="8">
    <location>
        <begin position="901"/>
        <end position="914"/>
    </location>
</feature>
<dbReference type="NCBIfam" id="TIGR00279">
    <property type="entry name" value="uL16_euk_arch"/>
    <property type="match status" value="1"/>
</dbReference>
<dbReference type="GO" id="GO:0005840">
    <property type="term" value="C:ribosome"/>
    <property type="evidence" value="ECO:0007669"/>
    <property type="project" value="UniProtKB-KW"/>
</dbReference>
<reference evidence="9" key="1">
    <citation type="submission" date="2023-06" db="EMBL/GenBank/DDBJ databases">
        <authorList>
            <person name="Delattre M."/>
        </authorList>
    </citation>
    <scope>NUCLEOTIDE SEQUENCE</scope>
    <source>
        <strain evidence="9">AF72</strain>
    </source>
</reference>
<dbReference type="InterPro" id="IPR047873">
    <property type="entry name" value="Ribosomal_uL16"/>
</dbReference>
<dbReference type="InterPro" id="IPR018255">
    <property type="entry name" value="Ribosomal_uL16_CS_euk_arc"/>
</dbReference>
<feature type="compositionally biased region" description="Basic and acidic residues" evidence="8">
    <location>
        <begin position="1605"/>
        <end position="1615"/>
    </location>
</feature>
<dbReference type="CDD" id="cd01433">
    <property type="entry name" value="Ribosomal_L16_L10e"/>
    <property type="match status" value="1"/>
</dbReference>
<feature type="compositionally biased region" description="Basic and acidic residues" evidence="8">
    <location>
        <begin position="955"/>
        <end position="1006"/>
    </location>
</feature>
<dbReference type="GO" id="GO:1990904">
    <property type="term" value="C:ribonucleoprotein complex"/>
    <property type="evidence" value="ECO:0007669"/>
    <property type="project" value="UniProtKB-KW"/>
</dbReference>
<evidence type="ECO:0000313" key="9">
    <source>
        <dbReference type="EMBL" id="CAJ0584829.1"/>
    </source>
</evidence>
<sequence length="1615" mass="182645">MGRRPARCYRYIKNKPYPKSRFCRGVPDPKIRIFDLGKKRANVDEFPACVHMISNEREHLSSEALEAARICANKYMVKNCGKDGFHLRVRKHPFHVVRINKMLSCAGADRLQTGMRGAYGKPQGLVARVDIGDFLFSVRVKENNVNHAIESFRRAKFKFPGRQFIVVSRKWGFTKWSKEDYEKMRADGRLQSDGVNCKLDLISDSPKKWGSLQARHIFGDTSGKEHAKAYKITGKQGQQYLLAYGNEYGYLEEQRHFRGYNEKHCTPLRLGVDRDAVAAQDLYILVNNATFDQGLEKFWVFFGRHVGEVARLIDVKAPAITAHFTLIDGWADWKPEKILVDEFVRALAPTLQLIIEDGTRAQAVYGSPRYHWPKEVRIYEPFEILERISLGVGKCHFKPLIAVETLETLAFLNVAELSRIVCNPALSLLYRCFALCRWIPLRLEGYPPNHPAVRVFFDGLVSMVFFQQMAASGIDILESRIWQRKELDPDRFERMLGLTPGAHRTPCQSNNLNRRLACLQRDRGDSLANCGLMRVMFDKYHGDDRTMPPKWPLSSLSDPMRKTKKKGGDSQESESAAVDGPFSSYQQWSEASCQWYIRYKFNEPDRYDAVRKLLVSTNGWNLDEFTKLDDPNFQYQLFDPDHPAVIVARVAPSDEDSVDSEVDDVPVPTRQNATPPFDPDSPEPQPIAENDEDITDPIGPMTPPIIIGDETMDDGPTEAVSPHGSDHRMEEEEQVEGIWPVGLNPIIINGDETMDTQPTEALSPHGSDHDMEEDDVHLIDTVPPGTPVKIVRDGSMHSVHFDPQQQIPDTPASPSGSEAEMEIVPDSPTSPPRVFEPVAAAIPDIPVDPVLGVAVLNSPHSSAPGSFIADDHDDIDETAADSLDRIRIQSDASYADSDGTIVDDMEGQGEDGVENLDINDRSKDIEEPDLEQVYHGDTDEEPERDDPVLDVAPDMEAHVDHEDVDQENPRNVDRNDEHPEGEQHDQEPDAQDPEIKLEVDIEESRVNRSRRKSDGTHTALEVHYGSHWQKTVKRQLRSMGGVQEERFCRSDFQKYNTRAIIHDMTWRDREIHWREWFNRHTGKFDETAGICRLGTFSPCAVRELWALQPFYHGIRLLAVHYHRPKTQLHVDMAVEGYAGRLTTAWPAIVNLINRAPEELPVIVEQFIASLSTLQQAIYNSRHLAGPQSGVNAVATDKTMQNFGLIVKNPDVNLPISSLIHYISIICMSYGNSRLIDMGSIYRDVRILPTDIGQTGRESLGKAPFSVARFHEWRKSGSRLNTVLEDRGYLSSSMVSFLKKVCEPATAYRLDPFMRAGTPDSTLFLNITNPDWFMSRWLGKLLSVEADQECKDLGQCEAEQVWEQSCVGKFFETTYFEVVFGRFKKLFDFDSARTEKLPRYGEGLTFEHMHVPEYMDQLERRFGELLIEGHRSIVDSFTKLKNEKAKPDLNRSVSVRTKGNDSDAGSQSSSIGKFVRSAGSKLRGSVRAITGTKRKDAKDDPDEGNFSRTGSKRRSKTGGVDTSKAKRAKKAKDVSESVEETEQLTDGIAELNTSMIDNEYDFDDNSEDAPTTSRKISVKPAQDTDGKKRQRANKVEPKAPAAVWESARDEPDFAWE</sequence>
<feature type="compositionally biased region" description="Basic and acidic residues" evidence="8">
    <location>
        <begin position="1581"/>
        <end position="1596"/>
    </location>
</feature>
<feature type="region of interest" description="Disordered" evidence="8">
    <location>
        <begin position="890"/>
        <end position="1016"/>
    </location>
</feature>
<feature type="compositionally biased region" description="Low complexity" evidence="8">
    <location>
        <begin position="696"/>
        <end position="709"/>
    </location>
</feature>
<evidence type="ECO:0000256" key="1">
    <source>
        <dbReference type="ARBA" id="ARBA00008931"/>
    </source>
</evidence>
<dbReference type="GO" id="GO:0003735">
    <property type="term" value="F:structural constituent of ribosome"/>
    <property type="evidence" value="ECO:0007669"/>
    <property type="project" value="InterPro"/>
</dbReference>
<feature type="non-terminal residue" evidence="9">
    <location>
        <position position="1"/>
    </location>
</feature>
<comment type="similarity">
    <text evidence="1">Belongs to the universal ribosomal protein uL16 family.</text>
</comment>
<dbReference type="Proteomes" id="UP001177023">
    <property type="component" value="Unassembled WGS sequence"/>
</dbReference>
<feature type="region of interest" description="Disordered" evidence="8">
    <location>
        <begin position="1447"/>
        <end position="1615"/>
    </location>
</feature>
<dbReference type="PANTHER" id="PTHR11726">
    <property type="entry name" value="60S RIBOSOMAL PROTEIN L10"/>
    <property type="match status" value="1"/>
</dbReference>
<organism evidence="9 10">
    <name type="scientific">Mesorhabditis spiculigera</name>
    <dbReference type="NCBI Taxonomy" id="96644"/>
    <lineage>
        <taxon>Eukaryota</taxon>
        <taxon>Metazoa</taxon>
        <taxon>Ecdysozoa</taxon>
        <taxon>Nematoda</taxon>
        <taxon>Chromadorea</taxon>
        <taxon>Rhabditida</taxon>
        <taxon>Rhabditina</taxon>
        <taxon>Rhabditomorpha</taxon>
        <taxon>Rhabditoidea</taxon>
        <taxon>Rhabditidae</taxon>
        <taxon>Mesorhabditinae</taxon>
        <taxon>Mesorhabditis</taxon>
    </lineage>
</organism>
<evidence type="ECO:0000256" key="6">
    <source>
        <dbReference type="ARBA" id="ARBA00046571"/>
    </source>
</evidence>
<dbReference type="GO" id="GO:0006412">
    <property type="term" value="P:translation"/>
    <property type="evidence" value="ECO:0007669"/>
    <property type="project" value="InterPro"/>
</dbReference>
<dbReference type="InterPro" id="IPR001197">
    <property type="entry name" value="Ribosomal_uL16_euk_arch"/>
</dbReference>
<protein>
    <recommendedName>
        <fullName evidence="4">Large ribosomal subunit protein uL16</fullName>
    </recommendedName>
    <alternativeName>
        <fullName evidence="5">60S ribosomal protein L10</fullName>
    </alternativeName>
    <alternativeName>
        <fullName evidence="7">QM protein homolog</fullName>
    </alternativeName>
</protein>
<dbReference type="InterPro" id="IPR036920">
    <property type="entry name" value="Ribosomal_uL16_sf"/>
</dbReference>
<dbReference type="PROSITE" id="PS01257">
    <property type="entry name" value="RIBOSOMAL_L10E"/>
    <property type="match status" value="1"/>
</dbReference>
<feature type="compositionally biased region" description="Pro residues" evidence="8">
    <location>
        <begin position="676"/>
        <end position="685"/>
    </location>
</feature>
<keyword evidence="2" id="KW-0689">Ribosomal protein</keyword>
<comment type="caution">
    <text evidence="9">The sequence shown here is derived from an EMBL/GenBank/DDBJ whole genome shotgun (WGS) entry which is preliminary data.</text>
</comment>
<evidence type="ECO:0000313" key="10">
    <source>
        <dbReference type="Proteomes" id="UP001177023"/>
    </source>
</evidence>
<name>A0AA36DEI1_9BILA</name>
<evidence type="ECO:0000256" key="8">
    <source>
        <dbReference type="SAM" id="MobiDB-lite"/>
    </source>
</evidence>
<feature type="compositionally biased region" description="Polar residues" evidence="8">
    <location>
        <begin position="1450"/>
        <end position="1470"/>
    </location>
</feature>
<feature type="compositionally biased region" description="Acidic residues" evidence="8">
    <location>
        <begin position="653"/>
        <end position="664"/>
    </location>
</feature>
<dbReference type="EMBL" id="CATQJA010002701">
    <property type="protein sequence ID" value="CAJ0584829.1"/>
    <property type="molecule type" value="Genomic_DNA"/>
</dbReference>
<evidence type="ECO:0000256" key="2">
    <source>
        <dbReference type="ARBA" id="ARBA00022980"/>
    </source>
</evidence>
<keyword evidence="10" id="KW-1185">Reference proteome</keyword>
<dbReference type="Gene3D" id="3.90.1170.10">
    <property type="entry name" value="Ribosomal protein L10e/L16"/>
    <property type="match status" value="1"/>
</dbReference>
<dbReference type="FunFam" id="3.90.1170.10:FF:000002">
    <property type="entry name" value="60S ribosomal protein L10"/>
    <property type="match status" value="1"/>
</dbReference>
<dbReference type="NCBIfam" id="NF003239">
    <property type="entry name" value="PRK04199.1-4"/>
    <property type="match status" value="1"/>
</dbReference>